<dbReference type="RefSeq" id="WP_109720597.1">
    <property type="nucleotide sequence ID" value="NZ_QEQK01000009.1"/>
</dbReference>
<comment type="caution">
    <text evidence="3">The sequence shown here is derived from an EMBL/GenBank/DDBJ whole genome shotgun (WGS) entry which is preliminary data.</text>
</comment>
<dbReference type="AlphaFoldDB" id="A0A363UJR2"/>
<evidence type="ECO:0000256" key="2">
    <source>
        <dbReference type="SAM" id="SignalP"/>
    </source>
</evidence>
<accession>A0A363UJR2</accession>
<feature type="chain" id="PRO_5016645096" evidence="2">
    <location>
        <begin position="22"/>
        <end position="462"/>
    </location>
</feature>
<evidence type="ECO:0000313" key="4">
    <source>
        <dbReference type="Proteomes" id="UP000251800"/>
    </source>
</evidence>
<evidence type="ECO:0000256" key="1">
    <source>
        <dbReference type="SAM" id="MobiDB-lite"/>
    </source>
</evidence>
<protein>
    <submittedName>
        <fullName evidence="3">DUF1329 domain-containing protein</fullName>
    </submittedName>
</protein>
<evidence type="ECO:0000313" key="3">
    <source>
        <dbReference type="EMBL" id="PWN55673.1"/>
    </source>
</evidence>
<dbReference type="Proteomes" id="UP000251800">
    <property type="component" value="Unassembled WGS sequence"/>
</dbReference>
<feature type="region of interest" description="Disordered" evidence="1">
    <location>
        <begin position="32"/>
        <end position="59"/>
    </location>
</feature>
<proteinExistence type="predicted"/>
<feature type="signal peptide" evidence="2">
    <location>
        <begin position="1"/>
        <end position="21"/>
    </location>
</feature>
<keyword evidence="2" id="KW-0732">Signal</keyword>
<dbReference type="Pfam" id="PF07044">
    <property type="entry name" value="DUF1329"/>
    <property type="match status" value="1"/>
</dbReference>
<name>A0A363UJR2_9GAMM</name>
<reference evidence="3 4" key="1">
    <citation type="submission" date="2018-05" db="EMBL/GenBank/DDBJ databases">
        <title>Abyssibacter profundi OUC007T gen. nov., sp. nov, a marine bacterium isolated from seawater of the Mariana Trench.</title>
        <authorList>
            <person name="Zhou S."/>
        </authorList>
    </citation>
    <scope>NUCLEOTIDE SEQUENCE [LARGE SCALE GENOMIC DNA]</scope>
    <source>
        <strain evidence="3 4">OUC007</strain>
    </source>
</reference>
<dbReference type="InterPro" id="IPR010752">
    <property type="entry name" value="DUF1329"/>
</dbReference>
<gene>
    <name evidence="3" type="ORF">DEH80_11240</name>
</gene>
<organism evidence="3 4">
    <name type="scientific">Abyssibacter profundi</name>
    <dbReference type="NCBI Taxonomy" id="2182787"/>
    <lineage>
        <taxon>Bacteria</taxon>
        <taxon>Pseudomonadati</taxon>
        <taxon>Pseudomonadota</taxon>
        <taxon>Gammaproteobacteria</taxon>
        <taxon>Chromatiales</taxon>
        <taxon>Oceanococcaceae</taxon>
        <taxon>Abyssibacter</taxon>
    </lineage>
</organism>
<dbReference type="Gene3D" id="2.50.20.10">
    <property type="entry name" value="Lipoprotein localisation LolA/LolB/LppX"/>
    <property type="match status" value="1"/>
</dbReference>
<dbReference type="OrthoDB" id="178023at2"/>
<keyword evidence="4" id="KW-1185">Reference proteome</keyword>
<sequence length="462" mass="52311">MKTLIRSACAIALLLPLTATAKVSADEAQRLKDGGDLTPLGAERAGNADGSIPEWGGGLMSSEAPEKYEGFNTRLYNPWPDDEPIDVITNDNLAEYKALLSPGQIALFKKFDDFEMPLYQTRRRNGAPQFVYDATFENATKATLEANGEALANAIIGVPFPIPGSGREVIWNHKTRFRGMSGSRWNVQAAVTSSGAYNLVKLYEDFKFNYSLKDATPDSLNNVLIYFLQEIREPARLAGQFLLVHETMDQVKEPRRAWLYNPGQRRLRRAPNVGYDNPGTGSDGLRTNDQLDSFNGAMDRYTWKLVGKKEMIIPYNSYELHSDEYEYDDILGRGHINQELTRYEKHRVWVVEAEVRDGTSHIYASRTFYVDEDTWTIVLQDIYDKRGQLWRVHEQHVLASYGVSKQFGEASGLPGTSAEVAYDLLNNRYLAFAMNNEEDEAQEAKFGDDHFTPSNVKRMARR</sequence>
<dbReference type="CDD" id="cd16329">
    <property type="entry name" value="LolA_like"/>
    <property type="match status" value="1"/>
</dbReference>
<dbReference type="EMBL" id="QEQK01000009">
    <property type="protein sequence ID" value="PWN55673.1"/>
    <property type="molecule type" value="Genomic_DNA"/>
</dbReference>